<feature type="signal peptide" evidence="1">
    <location>
        <begin position="1"/>
        <end position="26"/>
    </location>
</feature>
<proteinExistence type="predicted"/>
<reference evidence="2 3" key="1">
    <citation type="submission" date="2019-10" db="EMBL/GenBank/DDBJ databases">
        <title>Nonomuraea sp. nov., isolated from Phyllanthus amarus.</title>
        <authorList>
            <person name="Klykleung N."/>
            <person name="Tanasupawat S."/>
        </authorList>
    </citation>
    <scope>NUCLEOTIDE SEQUENCE [LARGE SCALE GENOMIC DNA]</scope>
    <source>
        <strain evidence="2 3">CR1-09</strain>
    </source>
</reference>
<feature type="chain" id="PRO_5024341341" evidence="1">
    <location>
        <begin position="27"/>
        <end position="185"/>
    </location>
</feature>
<dbReference type="Proteomes" id="UP000313066">
    <property type="component" value="Unassembled WGS sequence"/>
</dbReference>
<evidence type="ECO:0000313" key="2">
    <source>
        <dbReference type="EMBL" id="KAB8186589.1"/>
    </source>
</evidence>
<dbReference type="AlphaFoldDB" id="A0A5N6C1M5"/>
<accession>A0A5N6C1M5</accession>
<keyword evidence="1" id="KW-0732">Signal</keyword>
<organism evidence="2 3">
    <name type="scientific">Microbispora catharanthi</name>
    <dbReference type="NCBI Taxonomy" id="1712871"/>
    <lineage>
        <taxon>Bacteria</taxon>
        <taxon>Bacillati</taxon>
        <taxon>Actinomycetota</taxon>
        <taxon>Actinomycetes</taxon>
        <taxon>Streptosporangiales</taxon>
        <taxon>Streptosporangiaceae</taxon>
        <taxon>Microbispora</taxon>
    </lineage>
</organism>
<protein>
    <submittedName>
        <fullName evidence="2">Uncharacterized protein</fullName>
    </submittedName>
</protein>
<gene>
    <name evidence="2" type="ORF">FH610_007330</name>
</gene>
<sequence length="185" mass="20086">MWKKTSFAAVAAVAALSVVPAAPANAAVTVKIYQGYGAYLTESDHAFQCPTNEVLIGREHYGDENGITGYTCGRVYIDGEQITVMKFPLGDAMKESDSFFSAPENNAIVGRRHKGDENGTTTYYYGTLFWKGRVVRLTSRGWTIPLVESHHASMAGAVEVMTGRRHSGDENGDTAYEYGTVTLDG</sequence>
<comment type="caution">
    <text evidence="2">The sequence shown here is derived from an EMBL/GenBank/DDBJ whole genome shotgun (WGS) entry which is preliminary data.</text>
</comment>
<keyword evidence="3" id="KW-1185">Reference proteome</keyword>
<evidence type="ECO:0000256" key="1">
    <source>
        <dbReference type="SAM" id="SignalP"/>
    </source>
</evidence>
<name>A0A5N6C1M5_9ACTN</name>
<dbReference type="RefSeq" id="WP_139573514.1">
    <property type="nucleotide sequence ID" value="NZ_VDMA02000003.1"/>
</dbReference>
<evidence type="ECO:0000313" key="3">
    <source>
        <dbReference type="Proteomes" id="UP000313066"/>
    </source>
</evidence>
<dbReference type="EMBL" id="VDMA02000003">
    <property type="protein sequence ID" value="KAB8186589.1"/>
    <property type="molecule type" value="Genomic_DNA"/>
</dbReference>